<dbReference type="Gene3D" id="3.30.420.10">
    <property type="entry name" value="Ribonuclease H-like superfamily/Ribonuclease H"/>
    <property type="match status" value="2"/>
</dbReference>
<dbReference type="GO" id="GO:0015074">
    <property type="term" value="P:DNA integration"/>
    <property type="evidence" value="ECO:0007669"/>
    <property type="project" value="InterPro"/>
</dbReference>
<dbReference type="InterPro" id="IPR043128">
    <property type="entry name" value="Rev_trsase/Diguanyl_cyclase"/>
</dbReference>
<keyword evidence="3" id="KW-1185">Reference proteome</keyword>
<dbReference type="InterPro" id="IPR001584">
    <property type="entry name" value="Integrase_cat-core"/>
</dbReference>
<proteinExistence type="predicted"/>
<reference evidence="2 3" key="1">
    <citation type="journal article" date="2018" name="Mol. Plant">
        <title>The genome of Artemisia annua provides insight into the evolution of Asteraceae family and artemisinin biosynthesis.</title>
        <authorList>
            <person name="Shen Q."/>
            <person name="Zhang L."/>
            <person name="Liao Z."/>
            <person name="Wang S."/>
            <person name="Yan T."/>
            <person name="Shi P."/>
            <person name="Liu M."/>
            <person name="Fu X."/>
            <person name="Pan Q."/>
            <person name="Wang Y."/>
            <person name="Lv Z."/>
            <person name="Lu X."/>
            <person name="Zhang F."/>
            <person name="Jiang W."/>
            <person name="Ma Y."/>
            <person name="Chen M."/>
            <person name="Hao X."/>
            <person name="Li L."/>
            <person name="Tang Y."/>
            <person name="Lv G."/>
            <person name="Zhou Y."/>
            <person name="Sun X."/>
            <person name="Brodelius P.E."/>
            <person name="Rose J.K.C."/>
            <person name="Tang K."/>
        </authorList>
    </citation>
    <scope>NUCLEOTIDE SEQUENCE [LARGE SCALE GENOMIC DNA]</scope>
    <source>
        <strain evidence="3">cv. Huhao1</strain>
        <tissue evidence="2">Leaf</tissue>
    </source>
</reference>
<dbReference type="Gene3D" id="3.30.70.270">
    <property type="match status" value="1"/>
</dbReference>
<dbReference type="InterPro" id="IPR012337">
    <property type="entry name" value="RNaseH-like_sf"/>
</dbReference>
<dbReference type="Pfam" id="PF00078">
    <property type="entry name" value="RVT_1"/>
    <property type="match status" value="1"/>
</dbReference>
<evidence type="ECO:0000259" key="1">
    <source>
        <dbReference type="PROSITE" id="PS50994"/>
    </source>
</evidence>
<dbReference type="InterPro" id="IPR002156">
    <property type="entry name" value="RNaseH_domain"/>
</dbReference>
<dbReference type="SUPFAM" id="SSF56672">
    <property type="entry name" value="DNA/RNA polymerases"/>
    <property type="match status" value="1"/>
</dbReference>
<comment type="caution">
    <text evidence="2">The sequence shown here is derived from an EMBL/GenBank/DDBJ whole genome shotgun (WGS) entry which is preliminary data.</text>
</comment>
<dbReference type="Pfam" id="PF13456">
    <property type="entry name" value="RVT_3"/>
    <property type="match status" value="1"/>
</dbReference>
<accession>A0A2U1PUK5</accession>
<dbReference type="EMBL" id="PKPP01000725">
    <property type="protein sequence ID" value="PWA89392.1"/>
    <property type="molecule type" value="Genomic_DNA"/>
</dbReference>
<protein>
    <recommendedName>
        <fullName evidence="1">Integrase catalytic domain-containing protein</fullName>
    </recommendedName>
</protein>
<organism evidence="2 3">
    <name type="scientific">Artemisia annua</name>
    <name type="common">Sweet wormwood</name>
    <dbReference type="NCBI Taxonomy" id="35608"/>
    <lineage>
        <taxon>Eukaryota</taxon>
        <taxon>Viridiplantae</taxon>
        <taxon>Streptophyta</taxon>
        <taxon>Embryophyta</taxon>
        <taxon>Tracheophyta</taxon>
        <taxon>Spermatophyta</taxon>
        <taxon>Magnoliopsida</taxon>
        <taxon>eudicotyledons</taxon>
        <taxon>Gunneridae</taxon>
        <taxon>Pentapetalae</taxon>
        <taxon>asterids</taxon>
        <taxon>campanulids</taxon>
        <taxon>Asterales</taxon>
        <taxon>Asteraceae</taxon>
        <taxon>Asteroideae</taxon>
        <taxon>Anthemideae</taxon>
        <taxon>Artemisiinae</taxon>
        <taxon>Artemisia</taxon>
    </lineage>
</organism>
<evidence type="ECO:0000313" key="3">
    <source>
        <dbReference type="Proteomes" id="UP000245207"/>
    </source>
</evidence>
<dbReference type="CDD" id="cd09279">
    <property type="entry name" value="RNase_HI_like"/>
    <property type="match status" value="1"/>
</dbReference>
<dbReference type="CDD" id="cd01647">
    <property type="entry name" value="RT_LTR"/>
    <property type="match status" value="1"/>
</dbReference>
<dbReference type="InterPro" id="IPR043502">
    <property type="entry name" value="DNA/RNA_pol_sf"/>
</dbReference>
<dbReference type="OrthoDB" id="101614at2759"/>
<dbReference type="GO" id="GO:0004523">
    <property type="term" value="F:RNA-DNA hybrid ribonuclease activity"/>
    <property type="evidence" value="ECO:0007669"/>
    <property type="project" value="InterPro"/>
</dbReference>
<dbReference type="AlphaFoldDB" id="A0A2U1PUK5"/>
<dbReference type="PANTHER" id="PTHR48475">
    <property type="entry name" value="RIBONUCLEASE H"/>
    <property type="match status" value="1"/>
</dbReference>
<dbReference type="InterPro" id="IPR036397">
    <property type="entry name" value="RNaseH_sf"/>
</dbReference>
<gene>
    <name evidence="2" type="ORF">CTI12_AA110840</name>
</gene>
<dbReference type="InterPro" id="IPR000477">
    <property type="entry name" value="RT_dom"/>
</dbReference>
<name>A0A2U1PUK5_ARTAN</name>
<dbReference type="Proteomes" id="UP000245207">
    <property type="component" value="Unassembled WGS sequence"/>
</dbReference>
<dbReference type="SUPFAM" id="SSF53098">
    <property type="entry name" value="Ribonuclease H-like"/>
    <property type="match status" value="1"/>
</dbReference>
<feature type="domain" description="Integrase catalytic" evidence="1">
    <location>
        <begin position="277"/>
        <end position="450"/>
    </location>
</feature>
<sequence length="578" mass="66176">MGFKYKCFLDAYKGYHRVQMAKEDEEKTAFYTDHGTYCYVKMPFGLKNAGATYQKLVDTAFRSQIGRNLEAYADDMVTKSRTEKELLAEASGRLAKYTVELGAYNITYLPRNAIKGQVLADFINEIPIGPSDRGLVLINPNKEEYTYALRMNFDATNNGAEYEALLAGLRIAKDMHIKALDVRVDSNLVASQINRDFTAYTESMTKYLAKAKEYITCFERFKIKNIPRAQNQKADILSKLASVAFDHLTKEILVEVLEKPSTEEEAINAIVDEEEENWMSPIIRCLEEGIWPEDQNEARALRMKISHYTMIDGVLFKKSYLGPMLRCVGPLQANYVIREVHEGAYGMHSGPRFGLPKIIVTDNGSNFIGDPFKSWCERLNITQINTVVAHPQPNGLVERANKSLMKGFKSRLGRERAGWVDELPNVLWAFRTSLKTSNGETPFSLTYGSEAVIPAEIGMPTFRTMMTNARDNDDELNLNLNLLEERREMAAIREAKYKKKVEQYYNRRVRPEAFKVGDFVYRKNEASRVEDLGKLGPNWEGPYRIIEAYQHGTYKLQTMEDVEVPRTWHAINLKKCFM</sequence>
<evidence type="ECO:0000313" key="2">
    <source>
        <dbReference type="EMBL" id="PWA89392.1"/>
    </source>
</evidence>
<dbReference type="GO" id="GO:0003676">
    <property type="term" value="F:nucleic acid binding"/>
    <property type="evidence" value="ECO:0007669"/>
    <property type="project" value="InterPro"/>
</dbReference>
<dbReference type="STRING" id="35608.A0A2U1PUK5"/>
<dbReference type="PROSITE" id="PS50994">
    <property type="entry name" value="INTEGRASE"/>
    <property type="match status" value="1"/>
</dbReference>
<dbReference type="PANTHER" id="PTHR48475:SF2">
    <property type="entry name" value="RIBONUCLEASE H"/>
    <property type="match status" value="1"/>
</dbReference>